<feature type="compositionally biased region" description="Polar residues" evidence="1">
    <location>
        <begin position="288"/>
        <end position="304"/>
    </location>
</feature>
<feature type="transmembrane region" description="Helical" evidence="2">
    <location>
        <begin position="205"/>
        <end position="228"/>
    </location>
</feature>
<keyword evidence="2" id="KW-1133">Transmembrane helix</keyword>
<comment type="caution">
    <text evidence="3">The sequence shown here is derived from an EMBL/GenBank/DDBJ whole genome shotgun (WGS) entry which is preliminary data.</text>
</comment>
<feature type="compositionally biased region" description="Basic and acidic residues" evidence="1">
    <location>
        <begin position="317"/>
        <end position="328"/>
    </location>
</feature>
<accession>A0AA38KRE4</accession>
<name>A0AA38KRE4_9AGAR</name>
<keyword evidence="2" id="KW-0812">Transmembrane</keyword>
<dbReference type="EMBL" id="MU793287">
    <property type="protein sequence ID" value="KAJ3787679.1"/>
    <property type="molecule type" value="Genomic_DNA"/>
</dbReference>
<dbReference type="Proteomes" id="UP001163798">
    <property type="component" value="Unassembled WGS sequence"/>
</dbReference>
<evidence type="ECO:0000313" key="4">
    <source>
        <dbReference type="Proteomes" id="UP001163798"/>
    </source>
</evidence>
<reference evidence="3" key="1">
    <citation type="submission" date="2022-08" db="EMBL/GenBank/DDBJ databases">
        <authorList>
            <consortium name="DOE Joint Genome Institute"/>
            <person name="Min B."/>
            <person name="Riley R."/>
            <person name="Sierra-Patev S."/>
            <person name="Naranjo-Ortiz M."/>
            <person name="Looney B."/>
            <person name="Konkel Z."/>
            <person name="Slot J.C."/>
            <person name="Sakamoto Y."/>
            <person name="Steenwyk J.L."/>
            <person name="Rokas A."/>
            <person name="Carro J."/>
            <person name="Camarero S."/>
            <person name="Ferreira P."/>
            <person name="Molpeceres G."/>
            <person name="Ruiz-Duenas F.J."/>
            <person name="Serrano A."/>
            <person name="Henrissat B."/>
            <person name="Drula E."/>
            <person name="Hughes K.W."/>
            <person name="Mata J.L."/>
            <person name="Ishikawa N.K."/>
            <person name="Vargas-Isla R."/>
            <person name="Ushijima S."/>
            <person name="Smith C.A."/>
            <person name="Ahrendt S."/>
            <person name="Andreopoulos W."/>
            <person name="He G."/>
            <person name="Labutti K."/>
            <person name="Lipzen A."/>
            <person name="Ng V."/>
            <person name="Sandor L."/>
            <person name="Barry K."/>
            <person name="Martinez A.T."/>
            <person name="Xiao Y."/>
            <person name="Gibbons J.G."/>
            <person name="Terashima K."/>
            <person name="Hibbett D.S."/>
            <person name="Grigoriev I.V."/>
        </authorList>
    </citation>
    <scope>NUCLEOTIDE SEQUENCE</scope>
    <source>
        <strain evidence="3">TFB10291</strain>
    </source>
</reference>
<proteinExistence type="predicted"/>
<dbReference type="AlphaFoldDB" id="A0AA38KRE4"/>
<evidence type="ECO:0000256" key="2">
    <source>
        <dbReference type="SAM" id="Phobius"/>
    </source>
</evidence>
<evidence type="ECO:0000256" key="1">
    <source>
        <dbReference type="SAM" id="MobiDB-lite"/>
    </source>
</evidence>
<gene>
    <name evidence="3" type="ORF">GGU10DRAFT_138227</name>
</gene>
<keyword evidence="4" id="KW-1185">Reference proteome</keyword>
<keyword evidence="2" id="KW-0472">Membrane</keyword>
<protein>
    <submittedName>
        <fullName evidence="3">Uncharacterized protein</fullName>
    </submittedName>
</protein>
<evidence type="ECO:0000313" key="3">
    <source>
        <dbReference type="EMBL" id="KAJ3787679.1"/>
    </source>
</evidence>
<feature type="region of interest" description="Disordered" evidence="1">
    <location>
        <begin position="268"/>
        <end position="380"/>
    </location>
</feature>
<organism evidence="3 4">
    <name type="scientific">Lentinula aff. detonsa</name>
    <dbReference type="NCBI Taxonomy" id="2804958"/>
    <lineage>
        <taxon>Eukaryota</taxon>
        <taxon>Fungi</taxon>
        <taxon>Dikarya</taxon>
        <taxon>Basidiomycota</taxon>
        <taxon>Agaricomycotina</taxon>
        <taxon>Agaricomycetes</taxon>
        <taxon>Agaricomycetidae</taxon>
        <taxon>Agaricales</taxon>
        <taxon>Marasmiineae</taxon>
        <taxon>Omphalotaceae</taxon>
        <taxon>Lentinula</taxon>
    </lineage>
</organism>
<sequence>MSTSGTFINQTYDDRDTTDLHYAGGWESPQVGSWNASNVGESGTLSSTEDIRANVTFIFPTPANAVYYYGIPRCCGGLYAICVDCDPNNPIFEMIDAVNVTDDGKNPPVRFSRHSFFVLHIISTSVQVILWSKSFNGLGIHQILLTNQNDSRFGHSQITIDRFELQIPNTAQVVTSLISETTAASSATSSATSSSALATTSSVPVGAIIGAVAGALSLIGFIIFIWVFRRRRKRRSRAVDESQSQGAHMGVTPFFVPSVALSSIKFSNLESGSSSPPKRSKRHKPSAHSASDMSTSVASTSLSPVDNHPATGRLIPQRREIDAGHIPDDFSDSETLPPEYDQIFRRATSSSVGNQPRPPMLTGQLASSGALDSQFPRGKR</sequence>